<proteinExistence type="predicted"/>
<dbReference type="EMBL" id="JABWDY010003886">
    <property type="protein sequence ID" value="KAF5205575.1"/>
    <property type="molecule type" value="Genomic_DNA"/>
</dbReference>
<organism evidence="1 2">
    <name type="scientific">Thalictrum thalictroides</name>
    <name type="common">Rue-anemone</name>
    <name type="synonym">Anemone thalictroides</name>
    <dbReference type="NCBI Taxonomy" id="46969"/>
    <lineage>
        <taxon>Eukaryota</taxon>
        <taxon>Viridiplantae</taxon>
        <taxon>Streptophyta</taxon>
        <taxon>Embryophyta</taxon>
        <taxon>Tracheophyta</taxon>
        <taxon>Spermatophyta</taxon>
        <taxon>Magnoliopsida</taxon>
        <taxon>Ranunculales</taxon>
        <taxon>Ranunculaceae</taxon>
        <taxon>Thalictroideae</taxon>
        <taxon>Thalictrum</taxon>
    </lineage>
</organism>
<dbReference type="AlphaFoldDB" id="A0A7J6X9V3"/>
<gene>
    <name evidence="1" type="ORF">FRX31_004838</name>
</gene>
<keyword evidence="2" id="KW-1185">Reference proteome</keyword>
<dbReference type="Proteomes" id="UP000554482">
    <property type="component" value="Unassembled WGS sequence"/>
</dbReference>
<reference evidence="1 2" key="1">
    <citation type="submission" date="2020-06" db="EMBL/GenBank/DDBJ databases">
        <title>Transcriptomic and genomic resources for Thalictrum thalictroides and T. hernandezii: Facilitating candidate gene discovery in an emerging model plant lineage.</title>
        <authorList>
            <person name="Arias T."/>
            <person name="Riano-Pachon D.M."/>
            <person name="Di Stilio V.S."/>
        </authorList>
    </citation>
    <scope>NUCLEOTIDE SEQUENCE [LARGE SCALE GENOMIC DNA]</scope>
    <source>
        <strain evidence="2">cv. WT478/WT964</strain>
        <tissue evidence="1">Leaves</tissue>
    </source>
</reference>
<protein>
    <submittedName>
        <fullName evidence="1">Uncharacterized protein</fullName>
    </submittedName>
</protein>
<evidence type="ECO:0000313" key="1">
    <source>
        <dbReference type="EMBL" id="KAF5205575.1"/>
    </source>
</evidence>
<accession>A0A7J6X9V3</accession>
<evidence type="ECO:0000313" key="2">
    <source>
        <dbReference type="Proteomes" id="UP000554482"/>
    </source>
</evidence>
<sequence length="98" mass="10389">MAWSDGEGRSKVASIRGVATNKNEIDDPYGVILSAAAAHEIGGICERHILGIRAGPQSARAWGIGLSLLHWAATTLDQKEKQLKDQTTSSAGVHTPEL</sequence>
<name>A0A7J6X9V3_THATH</name>
<comment type="caution">
    <text evidence="1">The sequence shown here is derived from an EMBL/GenBank/DDBJ whole genome shotgun (WGS) entry which is preliminary data.</text>
</comment>